<keyword evidence="2" id="KW-0812">Transmembrane</keyword>
<proteinExistence type="predicted"/>
<dbReference type="EMBL" id="BOOU01000120">
    <property type="protein sequence ID" value="GII81939.1"/>
    <property type="molecule type" value="Genomic_DNA"/>
</dbReference>
<evidence type="ECO:0000313" key="3">
    <source>
        <dbReference type="EMBL" id="GII81939.1"/>
    </source>
</evidence>
<keyword evidence="4" id="KW-1185">Reference proteome</keyword>
<feature type="compositionally biased region" description="Pro residues" evidence="1">
    <location>
        <begin position="44"/>
        <end position="55"/>
    </location>
</feature>
<protein>
    <submittedName>
        <fullName evidence="3">Uncharacterized protein</fullName>
    </submittedName>
</protein>
<evidence type="ECO:0000256" key="2">
    <source>
        <dbReference type="SAM" id="Phobius"/>
    </source>
</evidence>
<sequence length="194" mass="19961">MGGGGRENSRTALIVAVIGAAATVVAAVIGVLGSGDGDHATAASPPPTTAFPATPPFRSGSSNSTPLTPATTDSAEIRFQGRVRLTSGGLDLDHIPPDSSFEELRYETQPGPGLRVDPALAAALWRTSGAPTRKACAHALDTSPLSPDHRFDDPAPGTTFCLRTNRDRVAFVQVLQAVDEGLALQVIVWDGGPG</sequence>
<feature type="transmembrane region" description="Helical" evidence="2">
    <location>
        <begin position="12"/>
        <end position="32"/>
    </location>
</feature>
<organism evidence="3 4">
    <name type="scientific">Sphaerisporangium rufum</name>
    <dbReference type="NCBI Taxonomy" id="1381558"/>
    <lineage>
        <taxon>Bacteria</taxon>
        <taxon>Bacillati</taxon>
        <taxon>Actinomycetota</taxon>
        <taxon>Actinomycetes</taxon>
        <taxon>Streptosporangiales</taxon>
        <taxon>Streptosporangiaceae</taxon>
        <taxon>Sphaerisporangium</taxon>
    </lineage>
</organism>
<dbReference type="Proteomes" id="UP000655287">
    <property type="component" value="Unassembled WGS sequence"/>
</dbReference>
<gene>
    <name evidence="3" type="ORF">Sru01_69210</name>
</gene>
<keyword evidence="2" id="KW-1133">Transmembrane helix</keyword>
<keyword evidence="2" id="KW-0472">Membrane</keyword>
<accession>A0A919R9A2</accession>
<feature type="compositionally biased region" description="Polar residues" evidence="1">
    <location>
        <begin position="59"/>
        <end position="72"/>
    </location>
</feature>
<reference evidence="3" key="1">
    <citation type="submission" date="2021-01" db="EMBL/GenBank/DDBJ databases">
        <title>Whole genome shotgun sequence of Sphaerisporangium rufum NBRC 109079.</title>
        <authorList>
            <person name="Komaki H."/>
            <person name="Tamura T."/>
        </authorList>
    </citation>
    <scope>NUCLEOTIDE SEQUENCE</scope>
    <source>
        <strain evidence="3">NBRC 109079</strain>
    </source>
</reference>
<evidence type="ECO:0000256" key="1">
    <source>
        <dbReference type="SAM" id="MobiDB-lite"/>
    </source>
</evidence>
<name>A0A919R9A2_9ACTN</name>
<evidence type="ECO:0000313" key="4">
    <source>
        <dbReference type="Proteomes" id="UP000655287"/>
    </source>
</evidence>
<comment type="caution">
    <text evidence="3">The sequence shown here is derived from an EMBL/GenBank/DDBJ whole genome shotgun (WGS) entry which is preliminary data.</text>
</comment>
<feature type="region of interest" description="Disordered" evidence="1">
    <location>
        <begin position="39"/>
        <end position="72"/>
    </location>
</feature>
<dbReference type="AlphaFoldDB" id="A0A919R9A2"/>